<feature type="domain" description="DprA winged helix" evidence="3">
    <location>
        <begin position="309"/>
        <end position="366"/>
    </location>
</feature>
<dbReference type="PANTHER" id="PTHR43022">
    <property type="entry name" value="PROTEIN SMF"/>
    <property type="match status" value="1"/>
</dbReference>
<comment type="caution">
    <text evidence="4">The sequence shown here is derived from an EMBL/GenBank/DDBJ whole genome shotgun (WGS) entry which is preliminary data.</text>
</comment>
<dbReference type="PANTHER" id="PTHR43022:SF1">
    <property type="entry name" value="PROTEIN SMF"/>
    <property type="match status" value="1"/>
</dbReference>
<dbReference type="InterPro" id="IPR003488">
    <property type="entry name" value="DprA"/>
</dbReference>
<dbReference type="EMBL" id="RHHS01000012">
    <property type="protein sequence ID" value="RNB59693.1"/>
    <property type="molecule type" value="Genomic_DNA"/>
</dbReference>
<sequence>MDKPKISERDWLYVLAMTPGLGRRTIRKIGETAGSFQNAVDHWLMIGEELGLSVELVQQIDRKTNAAAVMPLLAKREASPIRFLCILDEDYPSLLRQIPDPPLTLFYRGDRKLLAQVAIGVVGSRKPTPYGRASCAYLVKELAQAGLVIVSGLAYGIDGEAHQAALAAGGKTIAVMGCGLNHVYPPRHRALYEKIESFGLLLSEYPPDTPPVPGLFPERNRIISGLGLGVVVVEAAEKSGSLITADCALEQGREVFAVPGPIFSLMSEGPHNLLKQGAKLVTRTSDILEELPLVYAGATDTAIADRKNSSSTTLSAEESVIVEAITYEGVHVDELVQQLEPHQRKNVHQLLIQLEAKGVLAALPGGYFARR</sequence>
<reference evidence="4 5" key="1">
    <citation type="submission" date="2018-10" db="EMBL/GenBank/DDBJ databases">
        <title>Phylogenomics of Brevibacillus.</title>
        <authorList>
            <person name="Dunlap C."/>
        </authorList>
    </citation>
    <scope>NUCLEOTIDE SEQUENCE [LARGE SCALE GENOMIC DNA]</scope>
    <source>
        <strain evidence="4 5">DSM 100115</strain>
    </source>
</reference>
<dbReference type="NCBIfam" id="TIGR00732">
    <property type="entry name" value="dprA"/>
    <property type="match status" value="1"/>
</dbReference>
<dbReference type="Pfam" id="PF02481">
    <property type="entry name" value="DNA_processg_A"/>
    <property type="match status" value="1"/>
</dbReference>
<feature type="domain" description="Smf/DprA SLOG" evidence="2">
    <location>
        <begin position="83"/>
        <end position="291"/>
    </location>
</feature>
<evidence type="ECO:0000256" key="1">
    <source>
        <dbReference type="ARBA" id="ARBA00006525"/>
    </source>
</evidence>
<dbReference type="Proteomes" id="UP000268829">
    <property type="component" value="Unassembled WGS sequence"/>
</dbReference>
<dbReference type="SUPFAM" id="SSF102405">
    <property type="entry name" value="MCP/YpsA-like"/>
    <property type="match status" value="1"/>
</dbReference>
<evidence type="ECO:0000313" key="5">
    <source>
        <dbReference type="Proteomes" id="UP000268829"/>
    </source>
</evidence>
<organism evidence="4 5">
    <name type="scientific">Brevibacillus gelatini</name>
    <dbReference type="NCBI Taxonomy" id="1655277"/>
    <lineage>
        <taxon>Bacteria</taxon>
        <taxon>Bacillati</taxon>
        <taxon>Bacillota</taxon>
        <taxon>Bacilli</taxon>
        <taxon>Bacillales</taxon>
        <taxon>Paenibacillaceae</taxon>
        <taxon>Brevibacillus</taxon>
    </lineage>
</organism>
<protein>
    <submittedName>
        <fullName evidence="4">DNA-protecting protein DprA</fullName>
    </submittedName>
</protein>
<dbReference type="InterPro" id="IPR041614">
    <property type="entry name" value="DprA_WH"/>
</dbReference>
<dbReference type="Pfam" id="PF17782">
    <property type="entry name" value="WHD_DprA"/>
    <property type="match status" value="1"/>
</dbReference>
<dbReference type="OrthoDB" id="9785707at2"/>
<keyword evidence="5" id="KW-1185">Reference proteome</keyword>
<proteinExistence type="inferred from homology"/>
<dbReference type="GO" id="GO:0009294">
    <property type="term" value="P:DNA-mediated transformation"/>
    <property type="evidence" value="ECO:0007669"/>
    <property type="project" value="InterPro"/>
</dbReference>
<evidence type="ECO:0000259" key="2">
    <source>
        <dbReference type="Pfam" id="PF02481"/>
    </source>
</evidence>
<dbReference type="RefSeq" id="WP_122903359.1">
    <property type="nucleotide sequence ID" value="NZ_RHHS01000012.1"/>
</dbReference>
<dbReference type="Gene3D" id="3.40.50.450">
    <property type="match status" value="1"/>
</dbReference>
<dbReference type="InterPro" id="IPR057666">
    <property type="entry name" value="DrpA_SLOG"/>
</dbReference>
<gene>
    <name evidence="4" type="primary">dprA</name>
    <name evidence="4" type="ORF">EDM57_03365</name>
</gene>
<accession>A0A3M8B8N9</accession>
<evidence type="ECO:0000313" key="4">
    <source>
        <dbReference type="EMBL" id="RNB59693.1"/>
    </source>
</evidence>
<comment type="similarity">
    <text evidence="1">Belongs to the DprA/Smf family.</text>
</comment>
<dbReference type="Gene3D" id="1.10.10.10">
    <property type="entry name" value="Winged helix-like DNA-binding domain superfamily/Winged helix DNA-binding domain"/>
    <property type="match status" value="1"/>
</dbReference>
<dbReference type="InterPro" id="IPR036388">
    <property type="entry name" value="WH-like_DNA-bd_sf"/>
</dbReference>
<dbReference type="AlphaFoldDB" id="A0A3M8B8N9"/>
<evidence type="ECO:0000259" key="3">
    <source>
        <dbReference type="Pfam" id="PF17782"/>
    </source>
</evidence>
<name>A0A3M8B8N9_9BACL</name>